<feature type="repeat" description="ANK" evidence="3">
    <location>
        <begin position="326"/>
        <end position="348"/>
    </location>
</feature>
<evidence type="ECO:0000256" key="2">
    <source>
        <dbReference type="ARBA" id="ARBA00023043"/>
    </source>
</evidence>
<feature type="repeat" description="ANK" evidence="3">
    <location>
        <begin position="360"/>
        <end position="381"/>
    </location>
</feature>
<dbReference type="AlphaFoldDB" id="A0AAJ8BP33"/>
<evidence type="ECO:0000256" key="1">
    <source>
        <dbReference type="ARBA" id="ARBA00022737"/>
    </source>
</evidence>
<dbReference type="PROSITE" id="PS50088">
    <property type="entry name" value="ANK_REPEAT"/>
    <property type="match status" value="4"/>
</dbReference>
<dbReference type="Gene3D" id="1.25.40.20">
    <property type="entry name" value="Ankyrin repeat-containing domain"/>
    <property type="match status" value="4"/>
</dbReference>
<dbReference type="Pfam" id="PF12796">
    <property type="entry name" value="Ank_2"/>
    <property type="match status" value="5"/>
</dbReference>
<dbReference type="InterPro" id="IPR002110">
    <property type="entry name" value="Ankyrin_rpt"/>
</dbReference>
<accession>A0AAJ8BP33</accession>
<organism evidence="4">
    <name type="scientific">Aspergillus niger</name>
    <dbReference type="NCBI Taxonomy" id="5061"/>
    <lineage>
        <taxon>Eukaryota</taxon>
        <taxon>Fungi</taxon>
        <taxon>Dikarya</taxon>
        <taxon>Ascomycota</taxon>
        <taxon>Pezizomycotina</taxon>
        <taxon>Eurotiomycetes</taxon>
        <taxon>Eurotiomycetidae</taxon>
        <taxon>Eurotiales</taxon>
        <taxon>Aspergillaceae</taxon>
        <taxon>Aspergillus</taxon>
        <taxon>Aspergillus subgen. Circumdati</taxon>
    </lineage>
</organism>
<reference evidence="4" key="2">
    <citation type="submission" date="2025-08" db="UniProtKB">
        <authorList>
            <consortium name="RefSeq"/>
        </authorList>
    </citation>
    <scope>IDENTIFICATION</scope>
</reference>
<sequence length="728" mass="80475">MLLLDLPGELLLCVMDHLERAKDIHSLCLTNSHVHRQLLPVLYRFNVRFENSSALHWAARYGKLELVQTMCYYRARVNVYLHGYTPLHVAAMFGQAPVVRWLLSYDGIDVNCRGEGLGLTPLGVAVRREDVEVVQVLLSDARTDINAGSRDNKTPLLDAIKHRHLVILRLLLADARIEMHPQGQSASPLMYAMRKDFGCGGRALLAHGDIDVSARDLKDRTVLHYAVLHNDDGLVQLLLQKQDLDVNAQDCLGMTALHRAIIKDNRRIVALLLTRSDLDVSLCGADGHWKIYEEMPPLCLAVALRRNRICQLLLEAPTDADVRTASGNSPLHLAAGMADLDLLTLLLNQPDIKLNGRNDDGFTALHEATTRGYLSVAKLLLAAPEVDANVGDTCGRTALWWATKRSDEILTKRLLCEDDLDLNVVGRDGSTSLHHAIQYRNRTIARLLLCEERLDINVPGMTGWTPLVWAVHQADINMARLLLARDDLQLDPICAGNASALGLAAGRGHTKIVNLFLEHRDRLDINLPTLAGETPLCRAAAAGHHDVVDLLLQDPQLDVNRADLIGRSPLCWAVYAGQFNVPEHNHLDAILRACVEPACRTLSRSTDTALPLSVNSPRTDRSHNICCTGSNPTHQSTEPRGGKWLIDKPSSERQVTGHVGRSLMLLIMSEQPWLGRIGTRSKSSLRAFCTITFSASQHSCLPSLMQTSCDCVRCCMIPEAPVFPSKVD</sequence>
<protein>
    <submittedName>
        <fullName evidence="4">Uncharacterized protein</fullName>
    </submittedName>
</protein>
<feature type="repeat" description="ANK" evidence="3">
    <location>
        <begin position="82"/>
        <end position="115"/>
    </location>
</feature>
<dbReference type="PANTHER" id="PTHR24198">
    <property type="entry name" value="ANKYRIN REPEAT AND PROTEIN KINASE DOMAIN-CONTAINING PROTEIN"/>
    <property type="match status" value="1"/>
</dbReference>
<dbReference type="Pfam" id="PF13857">
    <property type="entry name" value="Ank_5"/>
    <property type="match status" value="1"/>
</dbReference>
<keyword evidence="1" id="KW-0677">Repeat</keyword>
<dbReference type="InterPro" id="IPR036770">
    <property type="entry name" value="Ankyrin_rpt-contain_sf"/>
</dbReference>
<keyword evidence="2 3" id="KW-0040">ANK repeat</keyword>
<proteinExistence type="predicted"/>
<evidence type="ECO:0000313" key="4">
    <source>
        <dbReference type="RefSeq" id="XP_059601255.1"/>
    </source>
</evidence>
<dbReference type="SUPFAM" id="SSF48403">
    <property type="entry name" value="Ankyrin repeat"/>
    <property type="match status" value="2"/>
</dbReference>
<reference evidence="4" key="1">
    <citation type="submission" date="2025-02" db="EMBL/GenBank/DDBJ databases">
        <authorList>
            <consortium name="NCBI Genome Project"/>
        </authorList>
    </citation>
    <scope>NUCLEOTIDE SEQUENCE</scope>
</reference>
<gene>
    <name evidence="4" type="ORF">An08g11930</name>
</gene>
<dbReference type="PROSITE" id="PS50297">
    <property type="entry name" value="ANK_REP_REGION"/>
    <property type="match status" value="4"/>
</dbReference>
<dbReference type="VEuPathDB" id="FungiDB:An08g11930"/>
<feature type="repeat" description="ANK" evidence="3">
    <location>
        <begin position="531"/>
        <end position="553"/>
    </location>
</feature>
<evidence type="ECO:0000256" key="3">
    <source>
        <dbReference type="PROSITE-ProRule" id="PRU00023"/>
    </source>
</evidence>
<dbReference type="GeneID" id="4983506"/>
<dbReference type="SMART" id="SM00248">
    <property type="entry name" value="ANK"/>
    <property type="match status" value="15"/>
</dbReference>
<dbReference type="KEGG" id="ang:An08g11930"/>
<dbReference type="PANTHER" id="PTHR24198:SF165">
    <property type="entry name" value="ANKYRIN REPEAT-CONTAINING PROTEIN-RELATED"/>
    <property type="match status" value="1"/>
</dbReference>
<dbReference type="RefSeq" id="XP_059601255.1">
    <property type="nucleotide sequence ID" value="XM_059749479.1"/>
</dbReference>
<name>A0AAJ8BP33_ASPNG</name>